<comment type="caution">
    <text evidence="2">The sequence shown here is derived from an EMBL/GenBank/DDBJ whole genome shotgun (WGS) entry which is preliminary data.</text>
</comment>
<dbReference type="Pfam" id="PF24181">
    <property type="entry name" value="TPR_TTI1_C"/>
    <property type="match status" value="1"/>
</dbReference>
<dbReference type="EMBL" id="JAPFFF010000013">
    <property type="protein sequence ID" value="KAK8872161.1"/>
    <property type="molecule type" value="Genomic_DNA"/>
</dbReference>
<protein>
    <submittedName>
        <fullName evidence="2">TEL2-interacting protein 1</fullName>
    </submittedName>
</protein>
<dbReference type="Gene3D" id="1.25.10.10">
    <property type="entry name" value="Leucine-rich Repeat Variant"/>
    <property type="match status" value="1"/>
</dbReference>
<reference evidence="2 3" key="1">
    <citation type="submission" date="2024-04" db="EMBL/GenBank/DDBJ databases">
        <title>Tritrichomonas musculus Genome.</title>
        <authorList>
            <person name="Alves-Ferreira E."/>
            <person name="Grigg M."/>
            <person name="Lorenzi H."/>
            <person name="Galac M."/>
        </authorList>
    </citation>
    <scope>NUCLEOTIDE SEQUENCE [LARGE SCALE GENOMIC DNA]</scope>
    <source>
        <strain evidence="2 3">EAF2021</strain>
    </source>
</reference>
<dbReference type="SUPFAM" id="SSF48371">
    <property type="entry name" value="ARM repeat"/>
    <property type="match status" value="1"/>
</dbReference>
<organism evidence="2 3">
    <name type="scientific">Tritrichomonas musculus</name>
    <dbReference type="NCBI Taxonomy" id="1915356"/>
    <lineage>
        <taxon>Eukaryota</taxon>
        <taxon>Metamonada</taxon>
        <taxon>Parabasalia</taxon>
        <taxon>Tritrichomonadida</taxon>
        <taxon>Tritrichomonadidae</taxon>
        <taxon>Tritrichomonas</taxon>
    </lineage>
</organism>
<proteinExistence type="predicted"/>
<dbReference type="PANTHER" id="PTHR18460">
    <property type="entry name" value="TEL2 INTERACTING PROTEIN 1 TTI1 FAMILY MEMBER"/>
    <property type="match status" value="1"/>
</dbReference>
<accession>A0ABR2J2Q6</accession>
<keyword evidence="3" id="KW-1185">Reference proteome</keyword>
<evidence type="ECO:0000313" key="2">
    <source>
        <dbReference type="EMBL" id="KAK8872161.1"/>
    </source>
</evidence>
<dbReference type="PANTHER" id="PTHR18460:SF3">
    <property type="entry name" value="TELO2-INTERACTING PROTEIN 1 HOMOLOG"/>
    <property type="match status" value="1"/>
</dbReference>
<dbReference type="InterPro" id="IPR049362">
    <property type="entry name" value="TTI1_rpt"/>
</dbReference>
<dbReference type="Pfam" id="PF21547">
    <property type="entry name" value="TTI1"/>
    <property type="match status" value="1"/>
</dbReference>
<dbReference type="InterPro" id="IPR016024">
    <property type="entry name" value="ARM-type_fold"/>
</dbReference>
<name>A0ABR2J2Q6_9EUKA</name>
<gene>
    <name evidence="2" type="ORF">M9Y10_007923</name>
</gene>
<evidence type="ECO:0000259" key="1">
    <source>
        <dbReference type="Pfam" id="PF24181"/>
    </source>
</evidence>
<evidence type="ECO:0000313" key="3">
    <source>
        <dbReference type="Proteomes" id="UP001470230"/>
    </source>
</evidence>
<feature type="domain" description="TTI1 C-terminal TPR" evidence="1">
    <location>
        <begin position="634"/>
        <end position="814"/>
    </location>
</feature>
<dbReference type="InterPro" id="IPR057567">
    <property type="entry name" value="TPR_TTI1_C"/>
</dbReference>
<dbReference type="InterPro" id="IPR052587">
    <property type="entry name" value="TELO2-interacting_protein_1"/>
</dbReference>
<dbReference type="Proteomes" id="UP001470230">
    <property type="component" value="Unassembled WGS sequence"/>
</dbReference>
<dbReference type="InterPro" id="IPR011989">
    <property type="entry name" value="ARM-like"/>
</dbReference>
<sequence length="853" mass="95620">MEKTDINWTRIVNIITELEKAPTNEKAVRELSSLLTEFKSTLQNSDESAQNICCFLFQQSILPLLGEEKLSPTLIEGILLIFSDVLDLKVKLAIKPAEASQLICFVLKQGLALQNKRELFEEIGTIAFTDLTKLIEPTTDVQEAAFSISVSLEYITKSTFVHGEAAITYLQKLLLTIGPDSLKKVLPGVSVALSTVISNKNQHKVVITAIDILQWIWTTCQLTEEDATKLTDLIERIYGQKLENPLCRLSRVKMSGTLLKERSEIMKDGLLPCVRCIFASVSDENKKVREEASIHVAELGGSLQISGVFEQCVNDLTRFARAADENKRLSLLQSIAGIIDINKENPDFQQQLLTSLHSLTIALLTVSEIQTNDDLICEVNGGFILHRRLFLNTSHHFTAFSTIVNNLPVDEFVEVMIDILNENRTFAPEIFSIFEMVADKGPTDLMMSVLEQSNWWTIKGNNNPTPAPAAVESSTNKTRSLVSNKITDPNQSVKKPSRDVLTLEIVLETTAKLCGTSMLQKLLYRMIECLASPHQTIVQTAHAALNQISNNNLAKLLMDNVDYITDRLIARLQFVDVSPEVLTVFSAILSVDGNISDLLSHLMPRIYELLDTRDSFSLPILRMFPRVAVKIPSNTENIIDRSIHFVLSPSISLQCAALDAIIAAIPLFKDQEKLLPMIHQMWAPTVLIMRSSADCSNAAARRAVVVCETALLADRSFVRNRIRDLLPLFSQLIEGNLTLLENNPDHRQAYEMINALLSIIQTSLEGPDVVFDCLELEVFSSLLLFFRANTKAEFSQKAVKCLRLLYDYSKTFVWVLMMEVAQKYPVGKFNIKKTHYFSDNIPRDVSIFVGKLL</sequence>